<evidence type="ECO:0000313" key="4">
    <source>
        <dbReference type="EMBL" id="SUZ99329.1"/>
    </source>
</evidence>
<sequence length="153" mass="18062">MFKKYYYSWKECLIDIQKIARQVSLSDFAPDVIVGVSRGGLVPAVALSHWFQLPMVPIQTALRDFPAWVSYKPKQTHKNVLIMDDVCDGGETFHKIHEEIKEFCEIPKFASLWWNNECDFTPHFFAREVAKDSENLWIHFPWEFENTQQYITD</sequence>
<feature type="domain" description="Phosphoribosyltransferase" evidence="3">
    <location>
        <begin position="6"/>
        <end position="145"/>
    </location>
</feature>
<dbReference type="PANTHER" id="PTHR43363">
    <property type="entry name" value="HYPOXANTHINE PHOSPHORIBOSYLTRANSFERASE"/>
    <property type="match status" value="1"/>
</dbReference>
<dbReference type="InterPro" id="IPR000836">
    <property type="entry name" value="PRTase_dom"/>
</dbReference>
<evidence type="ECO:0000259" key="3">
    <source>
        <dbReference type="Pfam" id="PF00156"/>
    </source>
</evidence>
<dbReference type="Pfam" id="PF00156">
    <property type="entry name" value="Pribosyltran"/>
    <property type="match status" value="1"/>
</dbReference>
<evidence type="ECO:0000256" key="1">
    <source>
        <dbReference type="ARBA" id="ARBA00022676"/>
    </source>
</evidence>
<dbReference type="InterPro" id="IPR029057">
    <property type="entry name" value="PRTase-like"/>
</dbReference>
<dbReference type="CDD" id="cd06223">
    <property type="entry name" value="PRTases_typeI"/>
    <property type="match status" value="1"/>
</dbReference>
<dbReference type="AlphaFoldDB" id="A0A381S779"/>
<accession>A0A381S779</accession>
<reference evidence="4" key="1">
    <citation type="submission" date="2018-05" db="EMBL/GenBank/DDBJ databases">
        <authorList>
            <person name="Lanie J.A."/>
            <person name="Ng W.-L."/>
            <person name="Kazmierczak K.M."/>
            <person name="Andrzejewski T.M."/>
            <person name="Davidsen T.M."/>
            <person name="Wayne K.J."/>
            <person name="Tettelin H."/>
            <person name="Glass J.I."/>
            <person name="Rusch D."/>
            <person name="Podicherti R."/>
            <person name="Tsui H.-C.T."/>
            <person name="Winkler M.E."/>
        </authorList>
    </citation>
    <scope>NUCLEOTIDE SEQUENCE</scope>
</reference>
<protein>
    <recommendedName>
        <fullName evidence="3">Phosphoribosyltransferase domain-containing protein</fullName>
    </recommendedName>
</protein>
<name>A0A381S779_9ZZZZ</name>
<dbReference type="PANTHER" id="PTHR43363:SF1">
    <property type="entry name" value="HYPOXANTHINE-GUANINE PHOSPHORIBOSYLTRANSFERASE"/>
    <property type="match status" value="1"/>
</dbReference>
<proteinExistence type="predicted"/>
<dbReference type="SUPFAM" id="SSF53271">
    <property type="entry name" value="PRTase-like"/>
    <property type="match status" value="1"/>
</dbReference>
<dbReference type="EMBL" id="UINC01002692">
    <property type="protein sequence ID" value="SUZ99329.1"/>
    <property type="molecule type" value="Genomic_DNA"/>
</dbReference>
<dbReference type="Gene3D" id="3.40.50.2020">
    <property type="match status" value="1"/>
</dbReference>
<dbReference type="GO" id="GO:0016757">
    <property type="term" value="F:glycosyltransferase activity"/>
    <property type="evidence" value="ECO:0007669"/>
    <property type="project" value="UniProtKB-KW"/>
</dbReference>
<gene>
    <name evidence="4" type="ORF">METZ01_LOCUS52183</name>
</gene>
<evidence type="ECO:0000256" key="2">
    <source>
        <dbReference type="ARBA" id="ARBA00022679"/>
    </source>
</evidence>
<organism evidence="4">
    <name type="scientific">marine metagenome</name>
    <dbReference type="NCBI Taxonomy" id="408172"/>
    <lineage>
        <taxon>unclassified sequences</taxon>
        <taxon>metagenomes</taxon>
        <taxon>ecological metagenomes</taxon>
    </lineage>
</organism>
<keyword evidence="1" id="KW-0328">Glycosyltransferase</keyword>
<keyword evidence="2" id="KW-0808">Transferase</keyword>